<comment type="caution">
    <text evidence="1">The sequence shown here is derived from an EMBL/GenBank/DDBJ whole genome shotgun (WGS) entry which is preliminary data.</text>
</comment>
<dbReference type="VEuPathDB" id="TrichDB:TRFO_35364"/>
<name>A0A1J4JL22_9EUKA</name>
<reference evidence="1" key="1">
    <citation type="submission" date="2016-10" db="EMBL/GenBank/DDBJ databases">
        <authorList>
            <person name="Benchimol M."/>
            <person name="Almeida L.G."/>
            <person name="Vasconcelos A.T."/>
            <person name="Perreira-Neves A."/>
            <person name="Rosa I.A."/>
            <person name="Tasca T."/>
            <person name="Bogo M.R."/>
            <person name="de Souza W."/>
        </authorList>
    </citation>
    <scope>NUCLEOTIDE SEQUENCE [LARGE SCALE GENOMIC DNA]</scope>
    <source>
        <strain evidence="1">K</strain>
    </source>
</reference>
<dbReference type="RefSeq" id="XP_068351404.1">
    <property type="nucleotide sequence ID" value="XM_068510207.1"/>
</dbReference>
<evidence type="ECO:0000313" key="1">
    <source>
        <dbReference type="EMBL" id="OHS98267.1"/>
    </source>
</evidence>
<dbReference type="Proteomes" id="UP000179807">
    <property type="component" value="Unassembled WGS sequence"/>
</dbReference>
<evidence type="ECO:0008006" key="3">
    <source>
        <dbReference type="Google" id="ProtNLM"/>
    </source>
</evidence>
<sequence>MRSKTIRLSFNDIHDDEIKGVTLLQQMKIDLSSFDQKLNTSNNGEEEFNNYMKRAADFSDKETNRKLVDSFLPSILNSAIERITKIDFHESTINQIFSIIEKHMTNVSFLNSTFFSNFFIYLADGEEKKFNVLKENEKVLSKIFSDDSFVHDFLSNNSFSLVFKTIFLDNSSKEMCQFFHNLVFNHIKKSLLATLNLQPIISEILKHSNENVYSEVALFLTKLVGMNTQYCTYFDDSSNFIILSDLLSNAPFEVIITCFQELIFNDSPNFRIFPNIIVFYQNNSRIQSQLFKWVFQIAETKPEFINSINEILPFSSWILPQTPISELYSTISLFDRIAPQYISQFLSPLFSLLYKNEADVHTYLISVDLIENQILRHRISLTFLLDSLFLHAFIVKPSVDILGQIFMKSYTFAQLVYDIYALPKAKPIRQEVLGKIIKVAAKYPETTHIISIFVVISDSNKNIKDLMDLIENSRNGDLCNALSSAFPKSEAVTKHFLQENGIQWIDRIYREQIINIDIFLALITNLSSREPNIQVDEYIESLNEEHPLFHLDENQYRSIIYGYDDPQDFYPIKIHSLFYLLPCPWSIDPYNASIIGKYVLRKYKDKLNLPIIAEIGNRYITDQQFHEFIEKSDEYKNDLEQFTDPSYDHFPIFQVFEFNDEYVFENNFYSLSFWFKFGSSIDASLKVPFFHVSKFQLFLKNNVLLANYEGTEYEAPINPLKWNHILISISSERASHTIKIWVNLNKAIFHSPKKVSILSGFGFLVYASFLYIGPAIRVYSTEKCSEISDIYKLGPSSMQSLHETKLITPFSLFPINQNILPVHYNGFPEHFKTKRKRDFFFDQMRKSNNEVFDALLSLYLKLYNILKNDIPELFQDLLVFFTTVSDKLTKERFIGVLEFFGSQMGNKILLNEILKNKILWDIISNDIIIFSMVSYFKTFDFFDDIDKFQVFLSSRALTNPKSKYIITSLLVNASTLPKYRKCLQALFICSHFLAKRLSKETQCSLLNKTIQNDNKEKIIGDSNDLMNAEETEGNCVSIQCNLVYDEKSFQNYDDQLLLFQEIINTELQFTFTECIQEFIIQTGKIDVIKSFLPMEDLLSLFIISQKDFKASLFTIFTLIEKSSPGYIQIDQVFLSSMSELYIYPSVWDNVISLISDDRQTIKNTSMISLILVLFWGYAAASFYSTVYTGVTLPLDLKNEIQFCQKNANILSKNKTSQTFIKTWFPLLFGFAKSHKEFPSTSVRLENIEIVPPDSRHFFNYVYKKVLLAADLPLKFITEESKNSDIQQEDPTHKEKFIYFIHSSNITMLIIKVLLGSTDNNFLQLFIPFLVVPFIANKKIYSIFISEFLHTLLTNISQEYSPTLPLTYLELILHELNHFGFLKQHLSSVLSDIFLIYRVIYERDNSHFKKSCTNINTLLCDLFSSFEGQNIHSLYEVLQQHVFIFAHIVKITNRVDFYLRFFLKTSHKCYNQFDQFFNAFVENIIINPKDEILISIQNHVISTDKNLLYKWNKEINSLKSKKKIITNAKNEVFSLMMNDIIENSRLYSLVYFAARRRQLSSCESLNEHYKVIDDFQDPNNNLLYLLKSFQANQNHYQKQLLPFSYPLSIPRIFTPLLVKDDHQAIKIIEENKLYSTTVHSFTKFSKQYFFDCKLKRLNHTIPSICSLSKKNIRVIPYCSIASNSKNEPINSDVVASFVRDSLNGFWGSFKLYERRIVLKIPINSILYFYQKNNACFTFWTLKNGIFTLDNIDEYGSELINKIDYQNLSSFDFHTIIFNSKTLYNHWSETKISSSEFIIGANILNKHDYNDMRKFLFLPPKNLTIFGVTSPISETLAANLSGHLIMGQTPFSNSFENPENDSVILEFFHKSNQNLDNLMTERNLQFLQSKISFDSDILYQNIGETWPQWLILDQNSFINNLPPLTIRVSSQYPLFIIVDKGDLMIQLVHYQSKKRIFEMHSKIFGRASSIYISQNNLFFSVDFDNGITHIYRILYDKKLPFKFEFVREISFENRQQTVLNGNDLLAGTFSGKVFTIWPFYRNSNEMNHYTINFENEICFAQSDDESGTFWLCDQLNSCFVYGINGELFAQTKFDKNLSSFSVVPQPLSINKRCAICGFNDGSVSIISPELTPENELNHSNELNHRENESGKEQLVPINVKLLGKCHNSKITKIFFHPQIYYFVTLDICDRACLWTHKNSERPEIKDLENNSNCPICGQKASLFCFSCKRAICTECIEKSNLCKDCI</sequence>
<accession>A0A1J4JL22</accession>
<evidence type="ECO:0000313" key="2">
    <source>
        <dbReference type="Proteomes" id="UP000179807"/>
    </source>
</evidence>
<keyword evidence="2" id="KW-1185">Reference proteome</keyword>
<protein>
    <recommendedName>
        <fullName evidence="3">BEACH domain-containing protein</fullName>
    </recommendedName>
</protein>
<organism evidence="1 2">
    <name type="scientific">Tritrichomonas foetus</name>
    <dbReference type="NCBI Taxonomy" id="1144522"/>
    <lineage>
        <taxon>Eukaryota</taxon>
        <taxon>Metamonada</taxon>
        <taxon>Parabasalia</taxon>
        <taxon>Tritrichomonadida</taxon>
        <taxon>Tritrichomonadidae</taxon>
        <taxon>Tritrichomonas</taxon>
    </lineage>
</organism>
<dbReference type="InterPro" id="IPR036322">
    <property type="entry name" value="WD40_repeat_dom_sf"/>
</dbReference>
<gene>
    <name evidence="1" type="ORF">TRFO_35364</name>
</gene>
<proteinExistence type="predicted"/>
<dbReference type="SUPFAM" id="SSF50978">
    <property type="entry name" value="WD40 repeat-like"/>
    <property type="match status" value="1"/>
</dbReference>
<dbReference type="GeneID" id="94844911"/>
<dbReference type="EMBL" id="MLAK01001066">
    <property type="protein sequence ID" value="OHS98267.1"/>
    <property type="molecule type" value="Genomic_DNA"/>
</dbReference>